<evidence type="ECO:0008006" key="3">
    <source>
        <dbReference type="Google" id="ProtNLM"/>
    </source>
</evidence>
<reference evidence="1" key="1">
    <citation type="journal article" date="2021" name="PeerJ">
        <title>Extensive microbial diversity within the chicken gut microbiome revealed by metagenomics and culture.</title>
        <authorList>
            <person name="Gilroy R."/>
            <person name="Ravi A."/>
            <person name="Getino M."/>
            <person name="Pursley I."/>
            <person name="Horton D.L."/>
            <person name="Alikhan N.F."/>
            <person name="Baker D."/>
            <person name="Gharbi K."/>
            <person name="Hall N."/>
            <person name="Watson M."/>
            <person name="Adriaenssens E.M."/>
            <person name="Foster-Nyarko E."/>
            <person name="Jarju S."/>
            <person name="Secka A."/>
            <person name="Antonio M."/>
            <person name="Oren A."/>
            <person name="Chaudhuri R.R."/>
            <person name="La Ragione R."/>
            <person name="Hildebrand F."/>
            <person name="Pallen M.J."/>
        </authorList>
    </citation>
    <scope>NUCLEOTIDE SEQUENCE</scope>
    <source>
        <strain evidence="1">ChiGjej4B4-18154</strain>
    </source>
</reference>
<comment type="caution">
    <text evidence="1">The sequence shown here is derived from an EMBL/GenBank/DDBJ whole genome shotgun (WGS) entry which is preliminary data.</text>
</comment>
<dbReference type="SUPFAM" id="SSF53756">
    <property type="entry name" value="UDP-Glycosyltransferase/glycogen phosphorylase"/>
    <property type="match status" value="1"/>
</dbReference>
<gene>
    <name evidence="1" type="ORF">H9813_06620</name>
</gene>
<dbReference type="Proteomes" id="UP000824035">
    <property type="component" value="Unassembled WGS sequence"/>
</dbReference>
<organism evidence="1 2">
    <name type="scientific">Candidatus Allofournierella merdipullorum</name>
    <dbReference type="NCBI Taxonomy" id="2838595"/>
    <lineage>
        <taxon>Bacteria</taxon>
        <taxon>Bacillati</taxon>
        <taxon>Bacillota</taxon>
        <taxon>Clostridia</taxon>
        <taxon>Eubacteriales</taxon>
        <taxon>Oscillospiraceae</taxon>
        <taxon>Allofournierella</taxon>
    </lineage>
</organism>
<dbReference type="AlphaFoldDB" id="A0A9D2E4K1"/>
<proteinExistence type="predicted"/>
<protein>
    <recommendedName>
        <fullName evidence="3">Glycosyltransferase</fullName>
    </recommendedName>
</protein>
<accession>A0A9D2E4K1</accession>
<dbReference type="RefSeq" id="WP_394968297.1">
    <property type="nucleotide sequence ID" value="NZ_CALXHM010000017.1"/>
</dbReference>
<dbReference type="EMBL" id="DXBV01000063">
    <property type="protein sequence ID" value="HIZ30884.1"/>
    <property type="molecule type" value="Genomic_DNA"/>
</dbReference>
<evidence type="ECO:0000313" key="1">
    <source>
        <dbReference type="EMBL" id="HIZ30884.1"/>
    </source>
</evidence>
<evidence type="ECO:0000313" key="2">
    <source>
        <dbReference type="Proteomes" id="UP000824035"/>
    </source>
</evidence>
<sequence>MQRIFLVGSGQTKHIQKLLASGERRFFAPRGSGWRGRLDMALGILRADRVYVVGNFSERIVRFAGLCRKKLIIHWIGTDVYNYLRAPRRLRVYDHAMHLACSPLLRQELASVGIRAQFIPIVPQQLPMELQSVPPRHAALAYIPQGKETFYHAELVTALAARHPDIPFYIVANKGFETPAADNVIFCGTLDAGQMEEMYRKISVLVRLPEHDGLSLMLMEALAKGKQVVYRYEHPGAVAPASMDIDAVDRAFCSVIEKAPELNLVGHDYVLEHYAPEKIQELYSEYHVLDL</sequence>
<dbReference type="Gene3D" id="3.40.50.2000">
    <property type="entry name" value="Glycogen Phosphorylase B"/>
    <property type="match status" value="1"/>
</dbReference>
<name>A0A9D2E4K1_9FIRM</name>
<reference evidence="1" key="2">
    <citation type="submission" date="2021-04" db="EMBL/GenBank/DDBJ databases">
        <authorList>
            <person name="Gilroy R."/>
        </authorList>
    </citation>
    <scope>NUCLEOTIDE SEQUENCE</scope>
    <source>
        <strain evidence="1">ChiGjej4B4-18154</strain>
    </source>
</reference>